<feature type="region of interest" description="Disordered" evidence="1">
    <location>
        <begin position="119"/>
        <end position="149"/>
    </location>
</feature>
<sequence>MPKSSGGKESSDNSTSNAALENGRNKKGYSSPFHTEVRNPPELTQSPDSPTISSALRPSENRSKHQHISCPLPIRGPGCSPTGRPISADLGPAAASSFPSAAAFPLLLSSSAQLHWDPTARSRGPLQRPGIPLSILHPESYSSSSPTSLSGSLRGLSPLCPLPPLVKITRPPAGAPSPLPALPELILSRWVMCGDKTPPPPARTPRALGLTMRIPKALRRPARPEESVSTLKTGNKLWSETLVFRAMPSGILLACLRSASGAETGLSVGPPRFSSSALFNRFSSWLAVSETKEAWGASGAENPSFSNFDVSLTSIYSFTDDLGYQGSQDLTSEEDLSLAESKRPKRGKATVVQMRRNKVKEEDEDDKEDEKDEAEGSPASLPSPRTRQKQYPCSRTCQMRQREHLSIWESSCNMPACKTKSSHWSLAELRQYLCSCCHRRQKSVEEHKPSDSKGRRDPNENGSVPGSVSEQWMQGAPGGMPREGLGRS</sequence>
<evidence type="ECO:0000256" key="1">
    <source>
        <dbReference type="SAM" id="MobiDB-lite"/>
    </source>
</evidence>
<feature type="compositionally biased region" description="Polar residues" evidence="1">
    <location>
        <begin position="383"/>
        <end position="393"/>
    </location>
</feature>
<gene>
    <name evidence="2" type="ORF">HPG69_006454</name>
</gene>
<accession>A0A7J7EWU7</accession>
<feature type="compositionally biased region" description="Polar residues" evidence="1">
    <location>
        <begin position="42"/>
        <end position="56"/>
    </location>
</feature>
<name>A0A7J7EWU7_DICBM</name>
<feature type="region of interest" description="Disordered" evidence="1">
    <location>
        <begin position="1"/>
        <end position="85"/>
    </location>
</feature>
<comment type="caution">
    <text evidence="2">The sequence shown here is derived from an EMBL/GenBank/DDBJ whole genome shotgun (WGS) entry which is preliminary data.</text>
</comment>
<feature type="region of interest" description="Disordered" evidence="1">
    <location>
        <begin position="334"/>
        <end position="393"/>
    </location>
</feature>
<feature type="compositionally biased region" description="Basic and acidic residues" evidence="1">
    <location>
        <begin position="443"/>
        <end position="459"/>
    </location>
</feature>
<dbReference type="EMBL" id="JACDTQ010002158">
    <property type="protein sequence ID" value="KAF5920183.1"/>
    <property type="molecule type" value="Genomic_DNA"/>
</dbReference>
<reference evidence="2 3" key="1">
    <citation type="journal article" date="2020" name="Mol. Biol. Evol.">
        <title>Interspecific Gene Flow and the Evolution of Specialization in Black and White Rhinoceros.</title>
        <authorList>
            <person name="Moodley Y."/>
            <person name="Westbury M.V."/>
            <person name="Russo I.M."/>
            <person name="Gopalakrishnan S."/>
            <person name="Rakotoarivelo A."/>
            <person name="Olsen R.A."/>
            <person name="Prost S."/>
            <person name="Tunstall T."/>
            <person name="Ryder O.A."/>
            <person name="Dalen L."/>
            <person name="Bruford M.W."/>
        </authorList>
    </citation>
    <scope>NUCLEOTIDE SEQUENCE [LARGE SCALE GENOMIC DNA]</scope>
    <source>
        <strain evidence="2">SBR-YM</strain>
        <tissue evidence="2">Skin</tissue>
    </source>
</reference>
<evidence type="ECO:0000313" key="2">
    <source>
        <dbReference type="EMBL" id="KAF5920183.1"/>
    </source>
</evidence>
<keyword evidence="3" id="KW-1185">Reference proteome</keyword>
<dbReference type="AlphaFoldDB" id="A0A7J7EWU7"/>
<evidence type="ECO:0000313" key="3">
    <source>
        <dbReference type="Proteomes" id="UP000551758"/>
    </source>
</evidence>
<organism evidence="2 3">
    <name type="scientific">Diceros bicornis minor</name>
    <name type="common">South-central black rhinoceros</name>
    <dbReference type="NCBI Taxonomy" id="77932"/>
    <lineage>
        <taxon>Eukaryota</taxon>
        <taxon>Metazoa</taxon>
        <taxon>Chordata</taxon>
        <taxon>Craniata</taxon>
        <taxon>Vertebrata</taxon>
        <taxon>Euteleostomi</taxon>
        <taxon>Mammalia</taxon>
        <taxon>Eutheria</taxon>
        <taxon>Laurasiatheria</taxon>
        <taxon>Perissodactyla</taxon>
        <taxon>Rhinocerotidae</taxon>
        <taxon>Diceros</taxon>
    </lineage>
</organism>
<feature type="compositionally biased region" description="Acidic residues" evidence="1">
    <location>
        <begin position="362"/>
        <end position="375"/>
    </location>
</feature>
<feature type="region of interest" description="Disordered" evidence="1">
    <location>
        <begin position="443"/>
        <end position="488"/>
    </location>
</feature>
<proteinExistence type="predicted"/>
<protein>
    <submittedName>
        <fullName evidence="2">Uncharacterized protein</fullName>
    </submittedName>
</protein>
<dbReference type="Proteomes" id="UP000551758">
    <property type="component" value="Unassembled WGS sequence"/>
</dbReference>
<feature type="compositionally biased region" description="Polar residues" evidence="1">
    <location>
        <begin position="460"/>
        <end position="472"/>
    </location>
</feature>
<feature type="compositionally biased region" description="Low complexity" evidence="1">
    <location>
        <begin position="133"/>
        <end position="149"/>
    </location>
</feature>